<keyword evidence="1" id="KW-0812">Transmembrane</keyword>
<proteinExistence type="predicted"/>
<evidence type="ECO:0000313" key="2">
    <source>
        <dbReference type="EMBL" id="UYG95612.1"/>
    </source>
</evidence>
<organism evidence="2 3">
    <name type="scientific">Cytobacillus firmus</name>
    <name type="common">Bacillus firmus</name>
    <dbReference type="NCBI Taxonomy" id="1399"/>
    <lineage>
        <taxon>Bacteria</taxon>
        <taxon>Bacillati</taxon>
        <taxon>Bacillota</taxon>
        <taxon>Bacilli</taxon>
        <taxon>Bacillales</taxon>
        <taxon>Bacillaceae</taxon>
        <taxon>Cytobacillus</taxon>
    </lineage>
</organism>
<dbReference type="NCBIfam" id="NF033493">
    <property type="entry name" value="MetS_like_NSS"/>
    <property type="match status" value="1"/>
</dbReference>
<feature type="transmembrane region" description="Helical" evidence="1">
    <location>
        <begin position="6"/>
        <end position="25"/>
    </location>
</feature>
<sequence>MTASAIIMMILTLGLFWGGFSYMVYRTLTTDYDDK</sequence>
<keyword evidence="1" id="KW-1133">Transmembrane helix</keyword>
<gene>
    <name evidence="2" type="ORF">OD459_00880</name>
</gene>
<keyword evidence="1" id="KW-0472">Membrane</keyword>
<reference evidence="2" key="1">
    <citation type="submission" date="2022-10" db="EMBL/GenBank/DDBJ databases">
        <title>Mechanism of multi-heavy metal repair in Cytobacillus Firmus M7.</title>
        <authorList>
            <person name="Li X."/>
            <person name="Yu C."/>
        </authorList>
    </citation>
    <scope>NUCLEOTIDE SEQUENCE</scope>
    <source>
        <strain evidence="2">M7</strain>
    </source>
</reference>
<dbReference type="AlphaFoldDB" id="A0AA46P2A0"/>
<dbReference type="RefSeq" id="WP_156185133.1">
    <property type="nucleotide sequence ID" value="NZ_CANMEA010000002.1"/>
</dbReference>
<dbReference type="EMBL" id="CP107027">
    <property type="protein sequence ID" value="UYG95612.1"/>
    <property type="molecule type" value="Genomic_DNA"/>
</dbReference>
<accession>A0AA46P2A0</accession>
<evidence type="ECO:0000256" key="1">
    <source>
        <dbReference type="SAM" id="Phobius"/>
    </source>
</evidence>
<name>A0AA46P2A0_CYTFI</name>
<dbReference type="Proteomes" id="UP001163104">
    <property type="component" value="Chromosome"/>
</dbReference>
<evidence type="ECO:0000313" key="3">
    <source>
        <dbReference type="Proteomes" id="UP001163104"/>
    </source>
</evidence>
<protein>
    <submittedName>
        <fullName evidence="2">MetS family NSS transporter small subunit</fullName>
    </submittedName>
</protein>